<accession>A0AAV4UAR0</accession>
<gene>
    <name evidence="1" type="ORF">CEXT_375141</name>
</gene>
<reference evidence="1 2" key="1">
    <citation type="submission" date="2021-06" db="EMBL/GenBank/DDBJ databases">
        <title>Caerostris extrusa draft genome.</title>
        <authorList>
            <person name="Kono N."/>
            <person name="Arakawa K."/>
        </authorList>
    </citation>
    <scope>NUCLEOTIDE SEQUENCE [LARGE SCALE GENOMIC DNA]</scope>
</reference>
<proteinExistence type="predicted"/>
<dbReference type="Proteomes" id="UP001054945">
    <property type="component" value="Unassembled WGS sequence"/>
</dbReference>
<dbReference type="AlphaFoldDB" id="A0AAV4UAR0"/>
<keyword evidence="2" id="KW-1185">Reference proteome</keyword>
<organism evidence="1 2">
    <name type="scientific">Caerostris extrusa</name>
    <name type="common">Bark spider</name>
    <name type="synonym">Caerostris bankana</name>
    <dbReference type="NCBI Taxonomy" id="172846"/>
    <lineage>
        <taxon>Eukaryota</taxon>
        <taxon>Metazoa</taxon>
        <taxon>Ecdysozoa</taxon>
        <taxon>Arthropoda</taxon>
        <taxon>Chelicerata</taxon>
        <taxon>Arachnida</taxon>
        <taxon>Araneae</taxon>
        <taxon>Araneomorphae</taxon>
        <taxon>Entelegynae</taxon>
        <taxon>Araneoidea</taxon>
        <taxon>Araneidae</taxon>
        <taxon>Caerostris</taxon>
    </lineage>
</organism>
<name>A0AAV4UAR0_CAEEX</name>
<sequence length="131" mass="15138">MDGSTSENSVSHVSDVYDFDCCSTMDAKECSVIVAGQLFIRCLFAKLYKKFTNVGERNIEYDGEDLSALSVKLIFIVKDYISYFRNNALPIVYRFPITILTEPERFMEFAYSVCKRLNNKKTGSRKCRDFF</sequence>
<dbReference type="EMBL" id="BPLR01012560">
    <property type="protein sequence ID" value="GIY54863.1"/>
    <property type="molecule type" value="Genomic_DNA"/>
</dbReference>
<evidence type="ECO:0000313" key="1">
    <source>
        <dbReference type="EMBL" id="GIY54863.1"/>
    </source>
</evidence>
<comment type="caution">
    <text evidence="1">The sequence shown here is derived from an EMBL/GenBank/DDBJ whole genome shotgun (WGS) entry which is preliminary data.</text>
</comment>
<evidence type="ECO:0000313" key="2">
    <source>
        <dbReference type="Proteomes" id="UP001054945"/>
    </source>
</evidence>
<protein>
    <submittedName>
        <fullName evidence="1">Uncharacterized protein</fullName>
    </submittedName>
</protein>